<accession>A0A1G4YZI4</accession>
<dbReference type="NCBIfam" id="NF038356">
    <property type="entry name" value="actino_DLW39"/>
    <property type="match status" value="1"/>
</dbReference>
<dbReference type="Proteomes" id="UP000198981">
    <property type="component" value="Unassembled WGS sequence"/>
</dbReference>
<proteinExistence type="predicted"/>
<name>A0A1G4YZI4_9ACTN</name>
<dbReference type="AlphaFoldDB" id="A0A1G4YZI4"/>
<dbReference type="RefSeq" id="WP_165839450.1">
    <property type="nucleotide sequence ID" value="NZ_FMUH01000007.1"/>
</dbReference>
<evidence type="ECO:0000313" key="1">
    <source>
        <dbReference type="EMBL" id="SCX58834.1"/>
    </source>
</evidence>
<reference evidence="2" key="1">
    <citation type="submission" date="2016-10" db="EMBL/GenBank/DDBJ databases">
        <authorList>
            <person name="Varghese N."/>
            <person name="Submissions S."/>
        </authorList>
    </citation>
    <scope>NUCLEOTIDE SEQUENCE [LARGE SCALE GENOMIC DNA]</scope>
    <source>
        <strain evidence="2">DSM 45722</strain>
    </source>
</reference>
<dbReference type="InterPro" id="IPR047990">
    <property type="entry name" value="DLW39-like"/>
</dbReference>
<evidence type="ECO:0008006" key="3">
    <source>
        <dbReference type="Google" id="ProtNLM"/>
    </source>
</evidence>
<evidence type="ECO:0000313" key="2">
    <source>
        <dbReference type="Proteomes" id="UP000198981"/>
    </source>
</evidence>
<dbReference type="EMBL" id="FMUH01000007">
    <property type="protein sequence ID" value="SCX58834.1"/>
    <property type="molecule type" value="Genomic_DNA"/>
</dbReference>
<protein>
    <recommendedName>
        <fullName evidence="3">MYXO-CTERM domain-containing protein</fullName>
    </recommendedName>
</protein>
<organism evidence="1 2">
    <name type="scientific">Klenkia marina</name>
    <dbReference type="NCBI Taxonomy" id="1960309"/>
    <lineage>
        <taxon>Bacteria</taxon>
        <taxon>Bacillati</taxon>
        <taxon>Actinomycetota</taxon>
        <taxon>Actinomycetes</taxon>
        <taxon>Geodermatophilales</taxon>
        <taxon>Geodermatophilaceae</taxon>
        <taxon>Klenkia</taxon>
    </lineage>
</organism>
<gene>
    <name evidence="1" type="ORF">SAMN03159343_3846</name>
</gene>
<sequence length="46" mass="4721">MLKSVAAAALAAGALLALRKRSAAKGDDDLWAEATRAPGAVRTTQR</sequence>
<dbReference type="STRING" id="1960309.SAMN03159343_3846"/>
<keyword evidence="2" id="KW-1185">Reference proteome</keyword>